<gene>
    <name evidence="3" type="ORF">KTQ36_09155</name>
</gene>
<feature type="transmembrane region" description="Helical" evidence="1">
    <location>
        <begin position="114"/>
        <end position="133"/>
    </location>
</feature>
<feature type="transmembrane region" description="Helical" evidence="1">
    <location>
        <begin position="284"/>
        <end position="303"/>
    </location>
</feature>
<keyword evidence="1" id="KW-0812">Transmembrane</keyword>
<keyword evidence="1" id="KW-0472">Membrane</keyword>
<feature type="transmembrane region" description="Helical" evidence="1">
    <location>
        <begin position="315"/>
        <end position="336"/>
    </location>
</feature>
<feature type="transmembrane region" description="Helical" evidence="1">
    <location>
        <begin position="368"/>
        <end position="389"/>
    </location>
</feature>
<reference evidence="3 4" key="1">
    <citation type="submission" date="2021-07" db="EMBL/GenBank/DDBJ databases">
        <title>The draft genome sequence of Sphingomicrobium sp. B8.</title>
        <authorList>
            <person name="Mu L."/>
        </authorList>
    </citation>
    <scope>NUCLEOTIDE SEQUENCE [LARGE SCALE GENOMIC DNA]</scope>
    <source>
        <strain evidence="3 4">B8</strain>
    </source>
</reference>
<feature type="transmembrane region" description="Helical" evidence="1">
    <location>
        <begin position="163"/>
        <end position="191"/>
    </location>
</feature>
<evidence type="ECO:0000313" key="3">
    <source>
        <dbReference type="EMBL" id="MBW0145461.1"/>
    </source>
</evidence>
<sequence>MKGNWREAAYEERGLLGLTAALLAAILLLNPVGFQGGGMDDWQYLNAARCWIEYGPCLPEDHWQSRWPVIAPLLASLGLLGESRWSAGLPSLLFGLTILTMLWGLFVRTGHARIGSMVTLFVVITPAFTTRLLQPNVEYPELLMLLACAHSMLSYRNSAKRHWAFAAGIFFALSVQARETAAVALPILLLFAWKWARSDIRALIAAAFGTAIPTAVELLIFLVETGNPFYRRTLSIDHTQILSTELKSQPDPNAPPFFNTTYIANWRHQPGIAIHWSVDGLINLVFNAVGGLSLLFNLLLWPVTAGKVSEKESRLIKFAVLAMAYWSFVIVYALAIDPNPRMLLVPILGSQVILAIQLGVLERLGWRLARFMILTAMTVSGLAVILTVAGNHHAEDELEHLLIKFDGQIESDINTRKQLELISGRETLTTVFDDRPLLLVQLGEQCAPWANEKFGEDLSLVRSIDMNPLRSLYQTDAGFFCLFRYRQPIEPKDFLVARFPMLPDEIQKQMGSDARQNFER</sequence>
<dbReference type="Pfam" id="PF13231">
    <property type="entry name" value="PMT_2"/>
    <property type="match status" value="1"/>
</dbReference>
<feature type="transmembrane region" description="Helical" evidence="1">
    <location>
        <begin position="87"/>
        <end position="107"/>
    </location>
</feature>
<evidence type="ECO:0000313" key="4">
    <source>
        <dbReference type="Proteomes" id="UP000698028"/>
    </source>
</evidence>
<dbReference type="EMBL" id="JAHVAH010000001">
    <property type="protein sequence ID" value="MBW0145461.1"/>
    <property type="molecule type" value="Genomic_DNA"/>
</dbReference>
<dbReference type="Proteomes" id="UP000698028">
    <property type="component" value="Unassembled WGS sequence"/>
</dbReference>
<proteinExistence type="predicted"/>
<evidence type="ECO:0000259" key="2">
    <source>
        <dbReference type="Pfam" id="PF13231"/>
    </source>
</evidence>
<feature type="domain" description="Glycosyltransferase RgtA/B/C/D-like" evidence="2">
    <location>
        <begin position="76"/>
        <end position="206"/>
    </location>
</feature>
<keyword evidence="4" id="KW-1185">Reference proteome</keyword>
<dbReference type="RefSeq" id="WP_218633362.1">
    <property type="nucleotide sequence ID" value="NZ_JAHVAH010000001.1"/>
</dbReference>
<keyword evidence="1" id="KW-1133">Transmembrane helix</keyword>
<comment type="caution">
    <text evidence="3">The sequence shown here is derived from an EMBL/GenBank/DDBJ whole genome shotgun (WGS) entry which is preliminary data.</text>
</comment>
<protein>
    <submittedName>
        <fullName evidence="3">Glycosyltransferase family 39 protein</fullName>
    </submittedName>
</protein>
<dbReference type="InterPro" id="IPR038731">
    <property type="entry name" value="RgtA/B/C-like"/>
</dbReference>
<evidence type="ECO:0000256" key="1">
    <source>
        <dbReference type="SAM" id="Phobius"/>
    </source>
</evidence>
<accession>A0ABS6V7B5</accession>
<organism evidence="3 4">
    <name type="scientific">Sphingomicrobium clamense</name>
    <dbReference type="NCBI Taxonomy" id="2851013"/>
    <lineage>
        <taxon>Bacteria</taxon>
        <taxon>Pseudomonadati</taxon>
        <taxon>Pseudomonadota</taxon>
        <taxon>Alphaproteobacteria</taxon>
        <taxon>Sphingomonadales</taxon>
        <taxon>Sphingomonadaceae</taxon>
        <taxon>Sphingomicrobium</taxon>
    </lineage>
</organism>
<feature type="transmembrane region" description="Helical" evidence="1">
    <location>
        <begin position="203"/>
        <end position="223"/>
    </location>
</feature>
<feature type="transmembrane region" description="Helical" evidence="1">
    <location>
        <begin position="342"/>
        <end position="361"/>
    </location>
</feature>
<name>A0ABS6V7B5_9SPHN</name>